<name>A0A8C5WVQ3_LATLA</name>
<dbReference type="GO" id="GO:0008270">
    <property type="term" value="F:zinc ion binding"/>
    <property type="evidence" value="ECO:0007669"/>
    <property type="project" value="TreeGrafter"/>
</dbReference>
<dbReference type="Ensembl" id="ENSLLTT00000017789.1">
    <property type="protein sequence ID" value="ENSLLTP00000017145.1"/>
    <property type="gene ID" value="ENSLLTG00000013043.1"/>
</dbReference>
<protein>
    <submittedName>
        <fullName evidence="4">Uncharacterized protein</fullName>
    </submittedName>
</protein>
<keyword evidence="1" id="KW-0732">Signal</keyword>
<dbReference type="Proteomes" id="UP000694406">
    <property type="component" value="Unplaced"/>
</dbReference>
<proteinExistence type="predicted"/>
<dbReference type="PANTHER" id="PTHR13803:SF6">
    <property type="entry name" value="PROTEIN TRANSPORT PROTEIN SEC24D"/>
    <property type="match status" value="1"/>
</dbReference>
<dbReference type="GO" id="GO:0070971">
    <property type="term" value="C:endoplasmic reticulum exit site"/>
    <property type="evidence" value="ECO:0007669"/>
    <property type="project" value="TreeGrafter"/>
</dbReference>
<dbReference type="SUPFAM" id="SSF53300">
    <property type="entry name" value="vWA-like"/>
    <property type="match status" value="1"/>
</dbReference>
<dbReference type="PANTHER" id="PTHR13803">
    <property type="entry name" value="SEC24-RELATED PROTEIN"/>
    <property type="match status" value="1"/>
</dbReference>
<dbReference type="InterPro" id="IPR036175">
    <property type="entry name" value="Sec23/24_helical_dom_sf"/>
</dbReference>
<dbReference type="Gene3D" id="2.60.40.1670">
    <property type="entry name" value="beta-sandwich domain of Sec23/24"/>
    <property type="match status" value="1"/>
</dbReference>
<dbReference type="AlphaFoldDB" id="A0A8C5WVQ3"/>
<dbReference type="GO" id="GO:0090110">
    <property type="term" value="P:COPII-coated vesicle cargo loading"/>
    <property type="evidence" value="ECO:0007669"/>
    <property type="project" value="TreeGrafter"/>
</dbReference>
<organism evidence="4 5">
    <name type="scientific">Laticauda laticaudata</name>
    <name type="common">Blue-ringed sea krait</name>
    <name type="synonym">Blue-lipped sea krait</name>
    <dbReference type="NCBI Taxonomy" id="8630"/>
    <lineage>
        <taxon>Eukaryota</taxon>
        <taxon>Metazoa</taxon>
        <taxon>Chordata</taxon>
        <taxon>Craniata</taxon>
        <taxon>Vertebrata</taxon>
        <taxon>Euteleostomi</taxon>
        <taxon>Lepidosauria</taxon>
        <taxon>Squamata</taxon>
        <taxon>Bifurcata</taxon>
        <taxon>Unidentata</taxon>
        <taxon>Episquamata</taxon>
        <taxon>Toxicofera</taxon>
        <taxon>Serpentes</taxon>
        <taxon>Colubroidea</taxon>
        <taxon>Elapidae</taxon>
        <taxon>Laticaudinae</taxon>
        <taxon>Laticauda</taxon>
    </lineage>
</organism>
<dbReference type="GO" id="GO:0030127">
    <property type="term" value="C:COPII vesicle coat"/>
    <property type="evidence" value="ECO:0007669"/>
    <property type="project" value="InterPro"/>
</dbReference>
<dbReference type="InterPro" id="IPR006900">
    <property type="entry name" value="Sec23/24_helical_dom"/>
</dbReference>
<keyword evidence="5" id="KW-1185">Reference proteome</keyword>
<dbReference type="Gene3D" id="1.20.120.730">
    <property type="entry name" value="Sec23/Sec24 helical domain"/>
    <property type="match status" value="1"/>
</dbReference>
<dbReference type="Gene3D" id="3.40.50.410">
    <property type="entry name" value="von Willebrand factor, type A domain"/>
    <property type="match status" value="1"/>
</dbReference>
<dbReference type="Pfam" id="PF04811">
    <property type="entry name" value="Sec23_trunk"/>
    <property type="match status" value="1"/>
</dbReference>
<evidence type="ECO:0000259" key="2">
    <source>
        <dbReference type="Pfam" id="PF04811"/>
    </source>
</evidence>
<evidence type="ECO:0000313" key="4">
    <source>
        <dbReference type="Ensembl" id="ENSLLTP00000017145.1"/>
    </source>
</evidence>
<dbReference type="SUPFAM" id="SSF81995">
    <property type="entry name" value="beta-sandwich domain of Sec23/24"/>
    <property type="match status" value="1"/>
</dbReference>
<evidence type="ECO:0000259" key="3">
    <source>
        <dbReference type="Pfam" id="PF04815"/>
    </source>
</evidence>
<dbReference type="Pfam" id="PF04815">
    <property type="entry name" value="Sec23_helical"/>
    <property type="match status" value="1"/>
</dbReference>
<dbReference type="InterPro" id="IPR050550">
    <property type="entry name" value="SEC23_SEC24_subfamily"/>
</dbReference>
<evidence type="ECO:0000256" key="1">
    <source>
        <dbReference type="SAM" id="SignalP"/>
    </source>
</evidence>
<dbReference type="GO" id="GO:0006886">
    <property type="term" value="P:intracellular protein transport"/>
    <property type="evidence" value="ECO:0007669"/>
    <property type="project" value="InterPro"/>
</dbReference>
<feature type="domain" description="Sec23/Sec24 trunk" evidence="2">
    <location>
        <begin position="16"/>
        <end position="114"/>
    </location>
</feature>
<evidence type="ECO:0000313" key="5">
    <source>
        <dbReference type="Proteomes" id="UP000694406"/>
    </source>
</evidence>
<dbReference type="GeneTree" id="ENSGT00950000182924"/>
<dbReference type="GO" id="GO:0000149">
    <property type="term" value="F:SNARE binding"/>
    <property type="evidence" value="ECO:0007669"/>
    <property type="project" value="TreeGrafter"/>
</dbReference>
<dbReference type="SUPFAM" id="SSF81811">
    <property type="entry name" value="Helical domain of Sec23/24"/>
    <property type="match status" value="1"/>
</dbReference>
<feature type="domain" description="Sec23/Sec24 helical" evidence="3">
    <location>
        <begin position="181"/>
        <end position="232"/>
    </location>
</feature>
<reference evidence="4" key="1">
    <citation type="submission" date="2025-08" db="UniProtKB">
        <authorList>
            <consortium name="Ensembl"/>
        </authorList>
    </citation>
    <scope>IDENTIFICATION</scope>
</reference>
<reference evidence="4" key="2">
    <citation type="submission" date="2025-09" db="UniProtKB">
        <authorList>
            <consortium name="Ensembl"/>
        </authorList>
    </citation>
    <scope>IDENTIFICATION</scope>
</reference>
<sequence length="252" mass="28290">IALVQSFLFLAFFLFLLQAAECAGKLFIFHSSLPTAEAPGKLKNRDDRKLVNTEKEKTLFQAQTNIYEALAKDCVANGCCVNLFLFPNQYADIASMGLVTFHTGGTLYKYNNFQLILPIAKMVLVAYYITVVTYHLLDCDKAGRGCAVLYTSMNGQRRLRIHNIGLSCSSQLADIYKSCETDALVNFFAKSAYKAILSQPLKTVREILVNQTARMLACYRKNCASPSAVSQVFHVSSHRSFIWALFGYYFNM</sequence>
<feature type="signal peptide" evidence="1">
    <location>
        <begin position="1"/>
        <end position="22"/>
    </location>
</feature>
<accession>A0A8C5WVQ3</accession>
<feature type="chain" id="PRO_5034734275" evidence="1">
    <location>
        <begin position="23"/>
        <end position="252"/>
    </location>
</feature>
<dbReference type="InterPro" id="IPR006896">
    <property type="entry name" value="Sec23/24_trunk_dom"/>
</dbReference>
<dbReference type="InterPro" id="IPR036465">
    <property type="entry name" value="vWFA_dom_sf"/>
</dbReference>